<feature type="non-terminal residue" evidence="1">
    <location>
        <position position="1"/>
    </location>
</feature>
<dbReference type="Proteomes" id="UP001153555">
    <property type="component" value="Unassembled WGS sequence"/>
</dbReference>
<dbReference type="EMBL" id="CACSLK010009714">
    <property type="protein sequence ID" value="CAA0811879.1"/>
    <property type="molecule type" value="Genomic_DNA"/>
</dbReference>
<name>A0A9N7MQY5_STRHE</name>
<proteinExistence type="predicted"/>
<accession>A0A9N7MQY5</accession>
<feature type="non-terminal residue" evidence="1">
    <location>
        <position position="137"/>
    </location>
</feature>
<dbReference type="AlphaFoldDB" id="A0A9N7MQY5"/>
<gene>
    <name evidence="1" type="ORF">SHERM_12701</name>
</gene>
<sequence length="137" mass="15379">HIIQVHNQIFSAKTKLLRCNRCTFLGTSRLVAIQLREDTVLLLLSPTFWHSDIACCFLAPSVRECCTCGSFSRNQDRLLDSPRRPDRWTSGLTRGQTRGSLVQIAPRVVNETRLTSALDSFQPGKSPKSLCFSPNCL</sequence>
<reference evidence="1" key="1">
    <citation type="submission" date="2019-12" db="EMBL/GenBank/DDBJ databases">
        <authorList>
            <person name="Scholes J."/>
        </authorList>
    </citation>
    <scope>NUCLEOTIDE SEQUENCE</scope>
</reference>
<comment type="caution">
    <text evidence="1">The sequence shown here is derived from an EMBL/GenBank/DDBJ whole genome shotgun (WGS) entry which is preliminary data.</text>
</comment>
<evidence type="ECO:0000313" key="1">
    <source>
        <dbReference type="EMBL" id="CAA0811879.1"/>
    </source>
</evidence>
<organism evidence="1 2">
    <name type="scientific">Striga hermonthica</name>
    <name type="common">Purple witchweed</name>
    <name type="synonym">Buchnera hermonthica</name>
    <dbReference type="NCBI Taxonomy" id="68872"/>
    <lineage>
        <taxon>Eukaryota</taxon>
        <taxon>Viridiplantae</taxon>
        <taxon>Streptophyta</taxon>
        <taxon>Embryophyta</taxon>
        <taxon>Tracheophyta</taxon>
        <taxon>Spermatophyta</taxon>
        <taxon>Magnoliopsida</taxon>
        <taxon>eudicotyledons</taxon>
        <taxon>Gunneridae</taxon>
        <taxon>Pentapetalae</taxon>
        <taxon>asterids</taxon>
        <taxon>lamiids</taxon>
        <taxon>Lamiales</taxon>
        <taxon>Orobanchaceae</taxon>
        <taxon>Buchnereae</taxon>
        <taxon>Striga</taxon>
    </lineage>
</organism>
<keyword evidence="2" id="KW-1185">Reference proteome</keyword>
<evidence type="ECO:0000313" key="2">
    <source>
        <dbReference type="Proteomes" id="UP001153555"/>
    </source>
</evidence>
<protein>
    <submittedName>
        <fullName evidence="1">Uncharacterized protein</fullName>
    </submittedName>
</protein>